<protein>
    <submittedName>
        <fullName evidence="1">Uncharacterized protein</fullName>
    </submittedName>
</protein>
<dbReference type="EMBL" id="KB822721">
    <property type="protein sequence ID" value="ETN39161.1"/>
    <property type="molecule type" value="Genomic_DNA"/>
</dbReference>
<organism evidence="1 2">
    <name type="scientific">Cyphellophora europaea (strain CBS 101466)</name>
    <name type="common">Phialophora europaea</name>
    <dbReference type="NCBI Taxonomy" id="1220924"/>
    <lineage>
        <taxon>Eukaryota</taxon>
        <taxon>Fungi</taxon>
        <taxon>Dikarya</taxon>
        <taxon>Ascomycota</taxon>
        <taxon>Pezizomycotina</taxon>
        <taxon>Eurotiomycetes</taxon>
        <taxon>Chaetothyriomycetidae</taxon>
        <taxon>Chaetothyriales</taxon>
        <taxon>Cyphellophoraceae</taxon>
        <taxon>Cyphellophora</taxon>
    </lineage>
</organism>
<dbReference type="VEuPathDB" id="FungiDB:HMPREF1541_05384"/>
<keyword evidence="2" id="KW-1185">Reference proteome</keyword>
<evidence type="ECO:0000313" key="2">
    <source>
        <dbReference type="Proteomes" id="UP000030752"/>
    </source>
</evidence>
<dbReference type="RefSeq" id="XP_008717946.1">
    <property type="nucleotide sequence ID" value="XM_008719724.1"/>
</dbReference>
<dbReference type="eggNOG" id="ENOG502SRWX">
    <property type="taxonomic scope" value="Eukaryota"/>
</dbReference>
<name>W2RRL1_CYPE1</name>
<dbReference type="InParanoid" id="W2RRL1"/>
<dbReference type="GeneID" id="19972723"/>
<sequence length="288" mass="31822">MANEETSYFFPPKWHFQLGGPIALGSIIEDSRKPQASLNYGEPNPQPLPKPTVDITKPNFKATIVIDTSVSTGIGTSLLQIFGFGVDLDAERGRRRVYEIEAELLRTQEIEPEQDWVKKAFANEEVQRVLRRNKFRIDLYMITGIMSATKASVCTDSDRRVLFNAKVGVDLTVSTGGTAPLGVNVKGGTKVERSTKASFGASDFILGYRLRKITYVKFSRKIRMEDVLKGTVLDGDAKAPKPETVDDSEFLRLENEDIGADEFGLNSAIAQTEGNEHTLAFGIPGDEE</sequence>
<dbReference type="AlphaFoldDB" id="W2RRL1"/>
<proteinExistence type="predicted"/>
<gene>
    <name evidence="1" type="ORF">HMPREF1541_05384</name>
</gene>
<evidence type="ECO:0000313" key="1">
    <source>
        <dbReference type="EMBL" id="ETN39161.1"/>
    </source>
</evidence>
<dbReference type="STRING" id="1220924.W2RRL1"/>
<reference evidence="1 2" key="1">
    <citation type="submission" date="2013-03" db="EMBL/GenBank/DDBJ databases">
        <title>The Genome Sequence of Phialophora europaea CBS 101466.</title>
        <authorList>
            <consortium name="The Broad Institute Genomics Platform"/>
            <person name="Cuomo C."/>
            <person name="de Hoog S."/>
            <person name="Gorbushina A."/>
            <person name="Walker B."/>
            <person name="Young S.K."/>
            <person name="Zeng Q."/>
            <person name="Gargeya S."/>
            <person name="Fitzgerald M."/>
            <person name="Haas B."/>
            <person name="Abouelleil A."/>
            <person name="Allen A.W."/>
            <person name="Alvarado L."/>
            <person name="Arachchi H.M."/>
            <person name="Berlin A.M."/>
            <person name="Chapman S.B."/>
            <person name="Gainer-Dewar J."/>
            <person name="Goldberg J."/>
            <person name="Griggs A."/>
            <person name="Gujja S."/>
            <person name="Hansen M."/>
            <person name="Howarth C."/>
            <person name="Imamovic A."/>
            <person name="Ireland A."/>
            <person name="Larimer J."/>
            <person name="McCowan C."/>
            <person name="Murphy C."/>
            <person name="Pearson M."/>
            <person name="Poon T.W."/>
            <person name="Priest M."/>
            <person name="Roberts A."/>
            <person name="Saif S."/>
            <person name="Shea T."/>
            <person name="Sisk P."/>
            <person name="Sykes S."/>
            <person name="Wortman J."/>
            <person name="Nusbaum C."/>
            <person name="Birren B."/>
        </authorList>
    </citation>
    <scope>NUCLEOTIDE SEQUENCE [LARGE SCALE GENOMIC DNA]</scope>
    <source>
        <strain evidence="1 2">CBS 101466</strain>
    </source>
</reference>
<accession>W2RRL1</accession>
<dbReference type="HOGENOM" id="CLU_057547_4_2_1"/>
<dbReference type="OrthoDB" id="4500473at2759"/>
<dbReference type="Proteomes" id="UP000030752">
    <property type="component" value="Unassembled WGS sequence"/>
</dbReference>